<dbReference type="Pfam" id="PF19289">
    <property type="entry name" value="PmbA_TldD_3rd"/>
    <property type="match status" value="1"/>
</dbReference>
<evidence type="ECO:0000256" key="3">
    <source>
        <dbReference type="ARBA" id="ARBA00022801"/>
    </source>
</evidence>
<accession>A0ABP9NCS8</accession>
<evidence type="ECO:0000256" key="4">
    <source>
        <dbReference type="ARBA" id="ARBA00023049"/>
    </source>
</evidence>
<reference evidence="9" key="1">
    <citation type="journal article" date="2019" name="Int. J. Syst. Evol. Microbiol.">
        <title>The Global Catalogue of Microorganisms (GCM) 10K type strain sequencing project: providing services to taxonomists for standard genome sequencing and annotation.</title>
        <authorList>
            <consortium name="The Broad Institute Genomics Platform"/>
            <consortium name="The Broad Institute Genome Sequencing Center for Infectious Disease"/>
            <person name="Wu L."/>
            <person name="Ma J."/>
        </authorList>
    </citation>
    <scope>NUCLEOTIDE SEQUENCE [LARGE SCALE GENOMIC DNA]</scope>
    <source>
        <strain evidence="9">JCM 18050</strain>
    </source>
</reference>
<dbReference type="Pfam" id="PF19290">
    <property type="entry name" value="PmbA_TldD_2nd"/>
    <property type="match status" value="1"/>
</dbReference>
<dbReference type="NCBIfam" id="NF008006">
    <property type="entry name" value="PRK10735.1"/>
    <property type="match status" value="1"/>
</dbReference>
<dbReference type="InterPro" id="IPR002510">
    <property type="entry name" value="Metalloprtase-TldD/E_N"/>
</dbReference>
<dbReference type="InterPro" id="IPR051463">
    <property type="entry name" value="Peptidase_U62_metallo"/>
</dbReference>
<feature type="domain" description="Metalloprotease TldD/E central" evidence="7">
    <location>
        <begin position="125"/>
        <end position="240"/>
    </location>
</feature>
<comment type="caution">
    <text evidence="8">The sequence shown here is derived from an EMBL/GenBank/DDBJ whole genome shotgun (WGS) entry which is preliminary data.</text>
</comment>
<organism evidence="8 9">
    <name type="scientific">Orbus sasakiae</name>
    <dbReference type="NCBI Taxonomy" id="1078475"/>
    <lineage>
        <taxon>Bacteria</taxon>
        <taxon>Pseudomonadati</taxon>
        <taxon>Pseudomonadota</taxon>
        <taxon>Gammaproteobacteria</taxon>
        <taxon>Orbales</taxon>
        <taxon>Orbaceae</taxon>
        <taxon>Orbus</taxon>
    </lineage>
</organism>
<feature type="domain" description="Metalloprotease TldD/E N-terminal" evidence="5">
    <location>
        <begin position="37"/>
        <end position="91"/>
    </location>
</feature>
<evidence type="ECO:0000259" key="6">
    <source>
        <dbReference type="Pfam" id="PF19289"/>
    </source>
</evidence>
<comment type="similarity">
    <text evidence="1">Belongs to the peptidase U62 family.</text>
</comment>
<name>A0ABP9NCS8_9GAMM</name>
<dbReference type="EMBL" id="BAABHY010000005">
    <property type="protein sequence ID" value="GAA5113214.1"/>
    <property type="molecule type" value="Genomic_DNA"/>
</dbReference>
<dbReference type="GO" id="GO:0008237">
    <property type="term" value="F:metallopeptidase activity"/>
    <property type="evidence" value="ECO:0007669"/>
    <property type="project" value="UniProtKB-KW"/>
</dbReference>
<dbReference type="InterPro" id="IPR025502">
    <property type="entry name" value="TldD"/>
</dbReference>
<dbReference type="InterPro" id="IPR045570">
    <property type="entry name" value="Metalloprtase-TldD/E_cen_dom"/>
</dbReference>
<evidence type="ECO:0000259" key="7">
    <source>
        <dbReference type="Pfam" id="PF19290"/>
    </source>
</evidence>
<dbReference type="Proteomes" id="UP001500171">
    <property type="component" value="Unassembled WGS sequence"/>
</dbReference>
<dbReference type="InterPro" id="IPR036059">
    <property type="entry name" value="TldD/PmbA_sf"/>
</dbReference>
<keyword evidence="3" id="KW-0378">Hydrolase</keyword>
<sequence length="485" mass="51848">MLLTEVSERLLTANNLKQNDLTYLLDVLSARRIDYGDLYFSSGYYESWSLEDKIIKNASFHRDQGVGVRAISGEKTGFAYTDQILLAKLEQSAIAAQSIVHEKSALVVTPFKSGQSIPIYTSINPINSIAQEAKIELLHRIDNLARSLDKRVIDVTATLSGSYEDILVAATDGTFAADIRPLVRLSVSVLVEDNGIRERGSCGGGGRFSYDYFTQLNSTTMLSHAEAYTHEAVRLALVALSASDAPAGAMPVVLGAGWPAVLLHEAVGHGLEGDFNRKKSSLFSGKIGEQVTSPLCTIVDDATLKDRRGSLTIDDEGVAGQRTVLIENGILKGYMFDKLNAKLMGTESTGNGRRESYACLPMPRMTNTYMLAGHSTFDDIISSVDYGLYAPGFAGGQVDITSGKFVFSTSEAYLIEKGKITKPVKGATLIGSGIETMQNISMVGDDMALDIGIGVCGKAGQSVPVGVGQPTLKVDNLTVGGTISS</sequence>
<dbReference type="PIRSF" id="PIRSF004919">
    <property type="entry name" value="TldD"/>
    <property type="match status" value="1"/>
</dbReference>
<evidence type="ECO:0000313" key="8">
    <source>
        <dbReference type="EMBL" id="GAA5113214.1"/>
    </source>
</evidence>
<gene>
    <name evidence="8" type="primary">tldD</name>
    <name evidence="8" type="ORF">GCM10023211_21040</name>
</gene>
<dbReference type="Pfam" id="PF01523">
    <property type="entry name" value="PmbA_TldD_1st"/>
    <property type="match status" value="1"/>
</dbReference>
<evidence type="ECO:0000313" key="9">
    <source>
        <dbReference type="Proteomes" id="UP001500171"/>
    </source>
</evidence>
<protein>
    <submittedName>
        <fullName evidence="8">Metalloprotease TldD</fullName>
    </submittedName>
</protein>
<dbReference type="RefSeq" id="WP_345491957.1">
    <property type="nucleotide sequence ID" value="NZ_BAABHY010000005.1"/>
</dbReference>
<proteinExistence type="inferred from homology"/>
<dbReference type="SUPFAM" id="SSF111283">
    <property type="entry name" value="Putative modulator of DNA gyrase, PmbA/TldD"/>
    <property type="match status" value="1"/>
</dbReference>
<dbReference type="InterPro" id="IPR045569">
    <property type="entry name" value="Metalloprtase-TldD/E_C"/>
</dbReference>
<keyword evidence="2" id="KW-0645">Protease</keyword>
<dbReference type="Gene3D" id="3.30.2290.10">
    <property type="entry name" value="PmbA/TldD superfamily"/>
    <property type="match status" value="1"/>
</dbReference>
<keyword evidence="9" id="KW-1185">Reference proteome</keyword>
<dbReference type="PANTHER" id="PTHR30624">
    <property type="entry name" value="UNCHARACTERIZED PROTEIN TLDD AND PMBA"/>
    <property type="match status" value="1"/>
</dbReference>
<keyword evidence="4 8" id="KW-0482">Metalloprotease</keyword>
<evidence type="ECO:0000259" key="5">
    <source>
        <dbReference type="Pfam" id="PF01523"/>
    </source>
</evidence>
<evidence type="ECO:0000256" key="2">
    <source>
        <dbReference type="ARBA" id="ARBA00022670"/>
    </source>
</evidence>
<evidence type="ECO:0000256" key="1">
    <source>
        <dbReference type="ARBA" id="ARBA00005836"/>
    </source>
</evidence>
<dbReference type="InterPro" id="IPR035068">
    <property type="entry name" value="TldD/PmbA_N"/>
</dbReference>
<dbReference type="PANTHER" id="PTHR30624:SF4">
    <property type="entry name" value="METALLOPROTEASE TLDD"/>
    <property type="match status" value="1"/>
</dbReference>
<feature type="domain" description="Metalloprotease TldD/E C-terminal" evidence="6">
    <location>
        <begin position="248"/>
        <end position="481"/>
    </location>
</feature>